<evidence type="ECO:0000256" key="1">
    <source>
        <dbReference type="SAM" id="MobiDB-lite"/>
    </source>
</evidence>
<proteinExistence type="predicted"/>
<comment type="caution">
    <text evidence="2">The sequence shown here is derived from an EMBL/GenBank/DDBJ whole genome shotgun (WGS) entry which is preliminary data.</text>
</comment>
<dbReference type="OrthoDB" id="4158087at2759"/>
<sequence length="424" mass="47112">MAPEGFVFLNTTGAPSLSKRAAKRVRGHVTKTNFANRRQRKAEADADKRDKSTREAQKLNSPCSLRTQLSSSSLAMALSIATSRADKQHAAELLNEFWSVIFLHDRVLPGGENDQLWLDTMASEPAFVEATMAAAVRYWSPDLACKLRSEMHLHKATAMVISRVSSDDTYSDGFFGAVLTMALGERMVRNDAAWEIHMNGLVQTIKARQARGMASLPALFTDLMILDTVNDVIGFPRVYHPKLVELLEDHADGIITTTSALAYRVVLLRGMVHLHRQNGYRRDEVEAIAEVSEIIQQRTLVLEAHSNPYVRCTTKANRLLSTLSWPLEVDESACASLADELKAEMESLPGRSCLYMDLTSCQIIVGAIASAPGSASRAWFIDKLSRGVRGMQRRGWNNAYELLETALGNDEDLLERFATLWAEI</sequence>
<protein>
    <submittedName>
        <fullName evidence="2">Uncharacterized protein</fullName>
    </submittedName>
</protein>
<feature type="compositionally biased region" description="Basic and acidic residues" evidence="1">
    <location>
        <begin position="41"/>
        <end position="57"/>
    </location>
</feature>
<dbReference type="PANTHER" id="PTHR37540">
    <property type="entry name" value="TRANSCRIPTION FACTOR (ACR-2), PUTATIVE-RELATED-RELATED"/>
    <property type="match status" value="1"/>
</dbReference>
<accession>A0A9P7ZUZ4</accession>
<dbReference type="Proteomes" id="UP000887229">
    <property type="component" value="Unassembled WGS sequence"/>
</dbReference>
<dbReference type="RefSeq" id="XP_046122639.1">
    <property type="nucleotide sequence ID" value="XM_046258167.1"/>
</dbReference>
<dbReference type="EMBL" id="MU251243">
    <property type="protein sequence ID" value="KAG9258715.1"/>
    <property type="molecule type" value="Genomic_DNA"/>
</dbReference>
<evidence type="ECO:0000313" key="3">
    <source>
        <dbReference type="Proteomes" id="UP000887229"/>
    </source>
</evidence>
<reference evidence="2" key="1">
    <citation type="journal article" date="2021" name="IMA Fungus">
        <title>Genomic characterization of three marine fungi, including Emericellopsis atlantica sp. nov. with signatures of a generalist lifestyle and marine biomass degradation.</title>
        <authorList>
            <person name="Hagestad O.C."/>
            <person name="Hou L."/>
            <person name="Andersen J.H."/>
            <person name="Hansen E.H."/>
            <person name="Altermark B."/>
            <person name="Li C."/>
            <person name="Kuhnert E."/>
            <person name="Cox R.J."/>
            <person name="Crous P.W."/>
            <person name="Spatafora J.W."/>
            <person name="Lail K."/>
            <person name="Amirebrahimi M."/>
            <person name="Lipzen A."/>
            <person name="Pangilinan J."/>
            <person name="Andreopoulos W."/>
            <person name="Hayes R.D."/>
            <person name="Ng V."/>
            <person name="Grigoriev I.V."/>
            <person name="Jackson S.A."/>
            <person name="Sutton T.D.S."/>
            <person name="Dobson A.D.W."/>
            <person name="Rama T."/>
        </authorList>
    </citation>
    <scope>NUCLEOTIDE SEQUENCE</scope>
    <source>
        <strain evidence="2">TS7</strain>
    </source>
</reference>
<dbReference type="GeneID" id="70289070"/>
<name>A0A9P7ZUZ4_9HYPO</name>
<feature type="region of interest" description="Disordered" evidence="1">
    <location>
        <begin position="35"/>
        <end position="62"/>
    </location>
</feature>
<dbReference type="AlphaFoldDB" id="A0A9P7ZUZ4"/>
<evidence type="ECO:0000313" key="2">
    <source>
        <dbReference type="EMBL" id="KAG9258715.1"/>
    </source>
</evidence>
<organism evidence="2 3">
    <name type="scientific">Emericellopsis atlantica</name>
    <dbReference type="NCBI Taxonomy" id="2614577"/>
    <lineage>
        <taxon>Eukaryota</taxon>
        <taxon>Fungi</taxon>
        <taxon>Dikarya</taxon>
        <taxon>Ascomycota</taxon>
        <taxon>Pezizomycotina</taxon>
        <taxon>Sordariomycetes</taxon>
        <taxon>Hypocreomycetidae</taxon>
        <taxon>Hypocreales</taxon>
        <taxon>Bionectriaceae</taxon>
        <taxon>Emericellopsis</taxon>
    </lineage>
</organism>
<gene>
    <name evidence="2" type="ORF">F5Z01DRAFT_215342</name>
</gene>
<keyword evidence="3" id="KW-1185">Reference proteome</keyword>